<keyword evidence="13 14" id="KW-0472">Membrane</keyword>
<evidence type="ECO:0000256" key="6">
    <source>
        <dbReference type="ARBA" id="ARBA00022679"/>
    </source>
</evidence>
<keyword evidence="12" id="KW-0902">Two-component regulatory system</keyword>
<dbReference type="Gene3D" id="6.10.340.10">
    <property type="match status" value="1"/>
</dbReference>
<keyword evidence="8" id="KW-0547">Nucleotide-binding</keyword>
<feature type="transmembrane region" description="Helical" evidence="14">
    <location>
        <begin position="249"/>
        <end position="267"/>
    </location>
</feature>
<name>A0ABR7MBY8_9BACT</name>
<feature type="transmembrane region" description="Helical" evidence="14">
    <location>
        <begin position="459"/>
        <end position="481"/>
    </location>
</feature>
<dbReference type="InterPro" id="IPR003594">
    <property type="entry name" value="HATPase_dom"/>
</dbReference>
<dbReference type="PANTHER" id="PTHR45528">
    <property type="entry name" value="SENSOR HISTIDINE KINASE CPXA"/>
    <property type="match status" value="1"/>
</dbReference>
<dbReference type="PRINTS" id="PR00344">
    <property type="entry name" value="BCTRLSENSOR"/>
</dbReference>
<keyword evidence="9" id="KW-0418">Kinase</keyword>
<dbReference type="Gene3D" id="1.10.287.130">
    <property type="match status" value="1"/>
</dbReference>
<feature type="transmembrane region" description="Helical" evidence="14">
    <location>
        <begin position="726"/>
        <end position="748"/>
    </location>
</feature>
<evidence type="ECO:0000259" key="16">
    <source>
        <dbReference type="PROSITE" id="PS50885"/>
    </source>
</evidence>
<feature type="transmembrane region" description="Helical" evidence="14">
    <location>
        <begin position="769"/>
        <end position="793"/>
    </location>
</feature>
<evidence type="ECO:0000256" key="11">
    <source>
        <dbReference type="ARBA" id="ARBA00022989"/>
    </source>
</evidence>
<evidence type="ECO:0000256" key="7">
    <source>
        <dbReference type="ARBA" id="ARBA00022692"/>
    </source>
</evidence>
<dbReference type="Proteomes" id="UP000765802">
    <property type="component" value="Unassembled WGS sequence"/>
</dbReference>
<dbReference type="InterPro" id="IPR036097">
    <property type="entry name" value="HisK_dim/P_sf"/>
</dbReference>
<feature type="transmembrane region" description="Helical" evidence="14">
    <location>
        <begin position="12"/>
        <end position="33"/>
    </location>
</feature>
<feature type="domain" description="Histidine kinase" evidence="15">
    <location>
        <begin position="1038"/>
        <end position="1249"/>
    </location>
</feature>
<organism evidence="17 18">
    <name type="scientific">Flavihumibacter stibioxidans</name>
    <dbReference type="NCBI Taxonomy" id="1834163"/>
    <lineage>
        <taxon>Bacteria</taxon>
        <taxon>Pseudomonadati</taxon>
        <taxon>Bacteroidota</taxon>
        <taxon>Chitinophagia</taxon>
        <taxon>Chitinophagales</taxon>
        <taxon>Chitinophagaceae</taxon>
        <taxon>Flavihumibacter</taxon>
    </lineage>
</organism>
<dbReference type="Gene3D" id="3.30.565.10">
    <property type="entry name" value="Histidine kinase-like ATPase, C-terminal domain"/>
    <property type="match status" value="1"/>
</dbReference>
<keyword evidence="5" id="KW-0597">Phosphoprotein</keyword>
<feature type="transmembrane region" description="Helical" evidence="14">
    <location>
        <begin position="406"/>
        <end position="423"/>
    </location>
</feature>
<dbReference type="InterPro" id="IPR005467">
    <property type="entry name" value="His_kinase_dom"/>
</dbReference>
<protein>
    <recommendedName>
        <fullName evidence="3">histidine kinase</fullName>
        <ecNumber evidence="3">2.7.13.3</ecNumber>
    </recommendedName>
</protein>
<dbReference type="EMBL" id="MBUA01000027">
    <property type="protein sequence ID" value="MBC6492068.1"/>
    <property type="molecule type" value="Genomic_DNA"/>
</dbReference>
<dbReference type="PROSITE" id="PS50109">
    <property type="entry name" value="HIS_KIN"/>
    <property type="match status" value="1"/>
</dbReference>
<dbReference type="InterPro" id="IPR003660">
    <property type="entry name" value="HAMP_dom"/>
</dbReference>
<dbReference type="SMART" id="SM00388">
    <property type="entry name" value="HisKA"/>
    <property type="match status" value="1"/>
</dbReference>
<keyword evidence="7 14" id="KW-0812">Transmembrane</keyword>
<proteinExistence type="predicted"/>
<evidence type="ECO:0000259" key="15">
    <source>
        <dbReference type="PROSITE" id="PS50109"/>
    </source>
</evidence>
<evidence type="ECO:0000256" key="5">
    <source>
        <dbReference type="ARBA" id="ARBA00022553"/>
    </source>
</evidence>
<comment type="caution">
    <text evidence="17">The sequence shown here is derived from an EMBL/GenBank/DDBJ whole genome shotgun (WGS) entry which is preliminary data.</text>
</comment>
<evidence type="ECO:0000313" key="17">
    <source>
        <dbReference type="EMBL" id="MBC6492068.1"/>
    </source>
</evidence>
<gene>
    <name evidence="17" type="ORF">BC349_13485</name>
</gene>
<dbReference type="InterPro" id="IPR003661">
    <property type="entry name" value="HisK_dim/P_dom"/>
</dbReference>
<dbReference type="SMART" id="SM00387">
    <property type="entry name" value="HATPase_c"/>
    <property type="match status" value="1"/>
</dbReference>
<dbReference type="Pfam" id="PF00512">
    <property type="entry name" value="HisKA"/>
    <property type="match status" value="1"/>
</dbReference>
<evidence type="ECO:0000256" key="1">
    <source>
        <dbReference type="ARBA" id="ARBA00000085"/>
    </source>
</evidence>
<feature type="transmembrane region" description="Helical" evidence="14">
    <location>
        <begin position="287"/>
        <end position="311"/>
    </location>
</feature>
<evidence type="ECO:0000256" key="12">
    <source>
        <dbReference type="ARBA" id="ARBA00023012"/>
    </source>
</evidence>
<dbReference type="Pfam" id="PF02518">
    <property type="entry name" value="HATPase_c"/>
    <property type="match status" value="1"/>
</dbReference>
<evidence type="ECO:0000256" key="13">
    <source>
        <dbReference type="ARBA" id="ARBA00023136"/>
    </source>
</evidence>
<dbReference type="SUPFAM" id="SSF47384">
    <property type="entry name" value="Homodimeric domain of signal transducing histidine kinase"/>
    <property type="match status" value="1"/>
</dbReference>
<reference evidence="17 18" key="1">
    <citation type="submission" date="2016-07" db="EMBL/GenBank/DDBJ databases">
        <title>Genome analysis of Flavihumibacter stibioxidans YS-17.</title>
        <authorList>
            <person name="Shi K."/>
            <person name="Han Y."/>
            <person name="Wang G."/>
        </authorList>
    </citation>
    <scope>NUCLEOTIDE SEQUENCE [LARGE SCALE GENOMIC DNA]</scope>
    <source>
        <strain evidence="17 18">YS-17</strain>
    </source>
</reference>
<feature type="transmembrane region" description="Helical" evidence="14">
    <location>
        <begin position="945"/>
        <end position="967"/>
    </location>
</feature>
<keyword evidence="10" id="KW-0067">ATP-binding</keyword>
<evidence type="ECO:0000256" key="3">
    <source>
        <dbReference type="ARBA" id="ARBA00012438"/>
    </source>
</evidence>
<keyword evidence="11 14" id="KW-1133">Transmembrane helix</keyword>
<evidence type="ECO:0000256" key="2">
    <source>
        <dbReference type="ARBA" id="ARBA00004651"/>
    </source>
</evidence>
<evidence type="ECO:0000256" key="9">
    <source>
        <dbReference type="ARBA" id="ARBA00022777"/>
    </source>
</evidence>
<feature type="transmembrane region" description="Helical" evidence="14">
    <location>
        <begin position="374"/>
        <end position="394"/>
    </location>
</feature>
<sequence>MIKFIIYIFKRNAYFLLAAAWLFTIAFIINNYFAGASSAPYLRKGIEERLQRLEQKTNQLAKDTTLLKVLAEGSYGEKQLKELSSSDFGVFIYKPAQFDNWSLAFWSNQEIEPTSDIIYSRDSHRLFKLQNGQYEVIRKIIPLARENLLMIALLPVRKEYFVQNKNLQQQFVGFSAAENSLSLVETPTDFPVRCQNGTILFYLQPKSSEVIGYANEWALALDVLAILLLLIVVHNIANSIGEKYGFLRGLIFLSGTIVLLRGASYFVKSLFAWRQFELFDPSIYSSSAFLPSLGDLLINVLLFCWILLFIYKRSRAIDLSRFSTSLLCRPVVSFGALLLVSISFSFAIVIRSLIADARISFNVTNFFSLDIYSFLGFVVLATLALSYFLASSVIMRALMPLLKNEAYFLYAFVAALGLLLISFTHSANLVELNIFVLVWLLGYIWMMRQPILQTWSEQWSVSVLLLWIFLYSVSISMIIIGENSRIEMEQRKRTAEKLSTQADPTSERLLSIALTYFDNDFLYANFDRFRLASSNQYLKDSLINKNFVPYLNIYDTRIYTFDEAERPLYNDAPVSYDTLDIIFRMEGKPTNVADMRYFEKAFDKYAYISRKMVTDHQGVAVGYVFILSEPKKYKNDALVPELFRTRKDFLPDEYSPIYSYAIYNNRELIDYYNDYAFPTRLSNAQVPKNNFTYRKKADYDELWYRDNNKVVVIARLNNLWLESITLVAYLFSTFLLLLAIFRLITLMVRSRLRLSYIRKEMQLNLRTQVHGTIIFISLFSFLVIGAATIFFFINRYNKNKQDQLSKAIQIMTNDVQNKMDSRTFFDYMLRLYDSGYNEYLENLVQEVSEIHGTDINIYDTKGELRLSSNPFIYEKGILSVRMNPEAYFRIHRQRLVQYTTEEQMGEISYQSIYSPVRDDEGNAYAYLNMPSFDSQVELKKEISNFLVTIINLNSFIFLIAGVIALFITNRITSSFSLISEKMRAVSLGQHNDAIEWHREDEIGELVKEYNKMVLKLEESAVALAKSEREGAWREMARQVAHEIKNPLTPMKLSIQYLQKVIDNNNGDVKQLTSNVARTLVEQIDHLSHIASEFSQFANISNAHNEVFDLHEILHSLSLLYVSSEQVQFSWKPVAGKVMVNADRTQLNRLFTNLLQNAVEAMGEKEEKVVEVNEAFGDDHVIISVHDNGQGIPPEIRSSIFIPNFTTKTSGTGLGLAMSKGIVEQARGRIWFETNENTGTTFFVELPLTSLPVASR</sequence>
<dbReference type="SUPFAM" id="SSF55874">
    <property type="entry name" value="ATPase domain of HSP90 chaperone/DNA topoisomerase II/histidine kinase"/>
    <property type="match status" value="1"/>
</dbReference>
<dbReference type="RefSeq" id="WP_187257392.1">
    <property type="nucleotide sequence ID" value="NZ_JBHULF010000006.1"/>
</dbReference>
<keyword evidence="6" id="KW-0808">Transferase</keyword>
<evidence type="ECO:0000256" key="4">
    <source>
        <dbReference type="ARBA" id="ARBA00022475"/>
    </source>
</evidence>
<dbReference type="PROSITE" id="PS50885">
    <property type="entry name" value="HAMP"/>
    <property type="match status" value="1"/>
</dbReference>
<evidence type="ECO:0000256" key="10">
    <source>
        <dbReference type="ARBA" id="ARBA00022840"/>
    </source>
</evidence>
<dbReference type="PANTHER" id="PTHR45528:SF1">
    <property type="entry name" value="SENSOR HISTIDINE KINASE CPXA"/>
    <property type="match status" value="1"/>
</dbReference>
<evidence type="ECO:0000313" key="18">
    <source>
        <dbReference type="Proteomes" id="UP000765802"/>
    </source>
</evidence>
<feature type="domain" description="HAMP" evidence="16">
    <location>
        <begin position="969"/>
        <end position="1021"/>
    </location>
</feature>
<dbReference type="InterPro" id="IPR004358">
    <property type="entry name" value="Sig_transdc_His_kin-like_C"/>
</dbReference>
<keyword evidence="4" id="KW-1003">Cell membrane</keyword>
<dbReference type="InterPro" id="IPR050398">
    <property type="entry name" value="HssS/ArlS-like"/>
</dbReference>
<comment type="catalytic activity">
    <reaction evidence="1">
        <text>ATP + protein L-histidine = ADP + protein N-phospho-L-histidine.</text>
        <dbReference type="EC" id="2.7.13.3"/>
    </reaction>
</comment>
<dbReference type="EC" id="2.7.13.3" evidence="3"/>
<evidence type="ECO:0000256" key="14">
    <source>
        <dbReference type="SAM" id="Phobius"/>
    </source>
</evidence>
<keyword evidence="18" id="KW-1185">Reference proteome</keyword>
<dbReference type="CDD" id="cd00082">
    <property type="entry name" value="HisKA"/>
    <property type="match status" value="1"/>
</dbReference>
<feature type="transmembrane region" description="Helical" evidence="14">
    <location>
        <begin position="331"/>
        <end position="354"/>
    </location>
</feature>
<accession>A0ABR7MBY8</accession>
<evidence type="ECO:0000256" key="8">
    <source>
        <dbReference type="ARBA" id="ARBA00022741"/>
    </source>
</evidence>
<comment type="subcellular location">
    <subcellularLocation>
        <location evidence="2">Cell membrane</location>
        <topology evidence="2">Multi-pass membrane protein</topology>
    </subcellularLocation>
</comment>
<dbReference type="InterPro" id="IPR036890">
    <property type="entry name" value="HATPase_C_sf"/>
</dbReference>
<feature type="transmembrane region" description="Helical" evidence="14">
    <location>
        <begin position="217"/>
        <end position="237"/>
    </location>
</feature>